<keyword evidence="5" id="KW-0256">Endoplasmic reticulum</keyword>
<feature type="transmembrane region" description="Helical" evidence="9">
    <location>
        <begin position="230"/>
        <end position="250"/>
    </location>
</feature>
<feature type="transmembrane region" description="Helical" evidence="9">
    <location>
        <begin position="346"/>
        <end position="365"/>
    </location>
</feature>
<feature type="transmembrane region" description="Helical" evidence="9">
    <location>
        <begin position="196"/>
        <end position="215"/>
    </location>
</feature>
<comment type="subcellular location">
    <subcellularLocation>
        <location evidence="1">Endoplasmic reticulum membrane</location>
        <topology evidence="1">Multi-pass membrane protein</topology>
    </subcellularLocation>
</comment>
<protein>
    <recommendedName>
        <fullName evidence="12">DUF914 domain membrane protein</fullName>
    </recommendedName>
</protein>
<dbReference type="Proteomes" id="UP000188318">
    <property type="component" value="Unassembled WGS sequence"/>
</dbReference>
<evidence type="ECO:0000256" key="1">
    <source>
        <dbReference type="ARBA" id="ARBA00004477"/>
    </source>
</evidence>
<keyword evidence="4 9" id="KW-0812">Transmembrane</keyword>
<feature type="compositionally biased region" description="Polar residues" evidence="8">
    <location>
        <begin position="16"/>
        <end position="39"/>
    </location>
</feature>
<evidence type="ECO:0000256" key="4">
    <source>
        <dbReference type="ARBA" id="ARBA00022692"/>
    </source>
</evidence>
<evidence type="ECO:0008006" key="12">
    <source>
        <dbReference type="Google" id="ProtNLM"/>
    </source>
</evidence>
<feature type="transmembrane region" description="Helical" evidence="9">
    <location>
        <begin position="262"/>
        <end position="282"/>
    </location>
</feature>
<dbReference type="OrthoDB" id="429955at2759"/>
<evidence type="ECO:0000256" key="2">
    <source>
        <dbReference type="ARBA" id="ARBA00007863"/>
    </source>
</evidence>
<dbReference type="GO" id="GO:0016020">
    <property type="term" value="C:membrane"/>
    <property type="evidence" value="ECO:0007669"/>
    <property type="project" value="UniProtKB-SubCell"/>
</dbReference>
<feature type="compositionally biased region" description="Low complexity" evidence="8">
    <location>
        <begin position="40"/>
        <end position="55"/>
    </location>
</feature>
<evidence type="ECO:0000256" key="6">
    <source>
        <dbReference type="ARBA" id="ARBA00022989"/>
    </source>
</evidence>
<evidence type="ECO:0000256" key="7">
    <source>
        <dbReference type="ARBA" id="ARBA00023136"/>
    </source>
</evidence>
<reference evidence="11" key="1">
    <citation type="journal article" date="2017" name="Genome Biol.">
        <title>Comparative genomics reveals high biological diversity and specific adaptations in the industrially and medically important fungal genus Aspergillus.</title>
        <authorList>
            <person name="de Vries R.P."/>
            <person name="Riley R."/>
            <person name="Wiebenga A."/>
            <person name="Aguilar-Osorio G."/>
            <person name="Amillis S."/>
            <person name="Uchima C.A."/>
            <person name="Anderluh G."/>
            <person name="Asadollahi M."/>
            <person name="Askin M."/>
            <person name="Barry K."/>
            <person name="Battaglia E."/>
            <person name="Bayram O."/>
            <person name="Benocci T."/>
            <person name="Braus-Stromeyer S.A."/>
            <person name="Caldana C."/>
            <person name="Canovas D."/>
            <person name="Cerqueira G.C."/>
            <person name="Chen F."/>
            <person name="Chen W."/>
            <person name="Choi C."/>
            <person name="Clum A."/>
            <person name="Dos Santos R.A."/>
            <person name="Damasio A.R."/>
            <person name="Diallinas G."/>
            <person name="Emri T."/>
            <person name="Fekete E."/>
            <person name="Flipphi M."/>
            <person name="Freyberg S."/>
            <person name="Gallo A."/>
            <person name="Gournas C."/>
            <person name="Habgood R."/>
            <person name="Hainaut M."/>
            <person name="Harispe M.L."/>
            <person name="Henrissat B."/>
            <person name="Hilden K.S."/>
            <person name="Hope R."/>
            <person name="Hossain A."/>
            <person name="Karabika E."/>
            <person name="Karaffa L."/>
            <person name="Karanyi Z."/>
            <person name="Krasevec N."/>
            <person name="Kuo A."/>
            <person name="Kusch H."/>
            <person name="LaButti K."/>
            <person name="Lagendijk E.L."/>
            <person name="Lapidus A."/>
            <person name="Levasseur A."/>
            <person name="Lindquist E."/>
            <person name="Lipzen A."/>
            <person name="Logrieco A.F."/>
            <person name="MacCabe A."/>
            <person name="Maekelae M.R."/>
            <person name="Malavazi I."/>
            <person name="Melin P."/>
            <person name="Meyer V."/>
            <person name="Mielnichuk N."/>
            <person name="Miskei M."/>
            <person name="Molnar A.P."/>
            <person name="Mule G."/>
            <person name="Ngan C.Y."/>
            <person name="Orejas M."/>
            <person name="Orosz E."/>
            <person name="Ouedraogo J.P."/>
            <person name="Overkamp K.M."/>
            <person name="Park H.-S."/>
            <person name="Perrone G."/>
            <person name="Piumi F."/>
            <person name="Punt P.J."/>
            <person name="Ram A.F."/>
            <person name="Ramon A."/>
            <person name="Rauscher S."/>
            <person name="Record E."/>
            <person name="Riano-Pachon D.M."/>
            <person name="Robert V."/>
            <person name="Roehrig J."/>
            <person name="Ruller R."/>
            <person name="Salamov A."/>
            <person name="Salih N.S."/>
            <person name="Samson R.A."/>
            <person name="Sandor E."/>
            <person name="Sanguinetti M."/>
            <person name="Schuetze T."/>
            <person name="Sepcic K."/>
            <person name="Shelest E."/>
            <person name="Sherlock G."/>
            <person name="Sophianopoulou V."/>
            <person name="Squina F.M."/>
            <person name="Sun H."/>
            <person name="Susca A."/>
            <person name="Todd R.B."/>
            <person name="Tsang A."/>
            <person name="Unkles S.E."/>
            <person name="van de Wiele N."/>
            <person name="van Rossen-Uffink D."/>
            <person name="Oliveira J.V."/>
            <person name="Vesth T.C."/>
            <person name="Visser J."/>
            <person name="Yu J.-H."/>
            <person name="Zhou M."/>
            <person name="Andersen M.R."/>
            <person name="Archer D.B."/>
            <person name="Baker S.E."/>
            <person name="Benoit I."/>
            <person name="Brakhage A.A."/>
            <person name="Braus G.H."/>
            <person name="Fischer R."/>
            <person name="Frisvad J.C."/>
            <person name="Goldman G.H."/>
            <person name="Houbraken J."/>
            <person name="Oakley B."/>
            <person name="Pocsi I."/>
            <person name="Scazzocchio C."/>
            <person name="Seiboth B."/>
            <person name="vanKuyk P.A."/>
            <person name="Wortman J."/>
            <person name="Dyer P.S."/>
            <person name="Grigoriev I.V."/>
        </authorList>
    </citation>
    <scope>NUCLEOTIDE SEQUENCE [LARGE SCALE GENOMIC DNA]</scope>
    <source>
        <strain evidence="11">ITEM 5010</strain>
    </source>
</reference>
<comment type="similarity">
    <text evidence="2">Belongs to the SLC35F solute transporter family.</text>
</comment>
<dbReference type="InterPro" id="IPR052221">
    <property type="entry name" value="SLC35F_Transporter"/>
</dbReference>
<feature type="transmembrane region" description="Helical" evidence="9">
    <location>
        <begin position="320"/>
        <end position="340"/>
    </location>
</feature>
<dbReference type="AlphaFoldDB" id="A0A1R3R5X0"/>
<dbReference type="SUPFAM" id="SSF103481">
    <property type="entry name" value="Multidrug resistance efflux transporter EmrE"/>
    <property type="match status" value="1"/>
</dbReference>
<dbReference type="EMBL" id="KV907670">
    <property type="protein sequence ID" value="OOF89871.1"/>
    <property type="molecule type" value="Genomic_DNA"/>
</dbReference>
<dbReference type="InterPro" id="IPR009262">
    <property type="entry name" value="SLC35_F1/F2/F6"/>
</dbReference>
<feature type="transmembrane region" description="Helical" evidence="9">
    <location>
        <begin position="171"/>
        <end position="189"/>
    </location>
</feature>
<accession>A0A1R3R5X0</accession>
<dbReference type="PANTHER" id="PTHR14233:SF4">
    <property type="entry name" value="SOLUTE CARRIER FAMILY 35 MEMBER F2"/>
    <property type="match status" value="1"/>
</dbReference>
<feature type="transmembrane region" description="Helical" evidence="9">
    <location>
        <begin position="139"/>
        <end position="159"/>
    </location>
</feature>
<feature type="region of interest" description="Disordered" evidence="8">
    <location>
        <begin position="1"/>
        <end position="55"/>
    </location>
</feature>
<evidence type="ECO:0000313" key="10">
    <source>
        <dbReference type="EMBL" id="OOF89871.1"/>
    </source>
</evidence>
<keyword evidence="7 9" id="KW-0472">Membrane</keyword>
<keyword evidence="11" id="KW-1185">Reference proteome</keyword>
<gene>
    <name evidence="10" type="ORF">ASPCADRAFT_212425</name>
</gene>
<feature type="transmembrane region" description="Helical" evidence="9">
    <location>
        <begin position="294"/>
        <end position="313"/>
    </location>
</feature>
<evidence type="ECO:0000313" key="11">
    <source>
        <dbReference type="Proteomes" id="UP000188318"/>
    </source>
</evidence>
<name>A0A1R3R5X0_ASPC5</name>
<organism evidence="10 11">
    <name type="scientific">Aspergillus carbonarius (strain ITEM 5010)</name>
    <dbReference type="NCBI Taxonomy" id="602072"/>
    <lineage>
        <taxon>Eukaryota</taxon>
        <taxon>Fungi</taxon>
        <taxon>Dikarya</taxon>
        <taxon>Ascomycota</taxon>
        <taxon>Pezizomycotina</taxon>
        <taxon>Eurotiomycetes</taxon>
        <taxon>Eurotiomycetidae</taxon>
        <taxon>Eurotiales</taxon>
        <taxon>Aspergillaceae</taxon>
        <taxon>Aspergillus</taxon>
        <taxon>Aspergillus subgen. Circumdati</taxon>
    </lineage>
</organism>
<feature type="transmembrane region" description="Helical" evidence="9">
    <location>
        <begin position="108"/>
        <end position="127"/>
    </location>
</feature>
<evidence type="ECO:0000256" key="5">
    <source>
        <dbReference type="ARBA" id="ARBA00022824"/>
    </source>
</evidence>
<proteinExistence type="inferred from homology"/>
<evidence type="ECO:0000256" key="8">
    <source>
        <dbReference type="SAM" id="MobiDB-lite"/>
    </source>
</evidence>
<dbReference type="Pfam" id="PF06027">
    <property type="entry name" value="SLC35F"/>
    <property type="match status" value="1"/>
</dbReference>
<evidence type="ECO:0000256" key="9">
    <source>
        <dbReference type="SAM" id="Phobius"/>
    </source>
</evidence>
<dbReference type="OMA" id="IQVFHYS"/>
<dbReference type="VEuPathDB" id="FungiDB:ASPCADRAFT_212425"/>
<sequence>MSAENEKTSAVADVQPQPQIQGEKNEQVHTVTESPDNVSQVQEQQQQQQQQQQPGQSRAARLFAYMKTRDFWIVLILGQIIALADISSSTFSSLLSNAGNSIPAFQTLWNYILLNLVYTSITIYKYGFKKWFRMLYRDCWKYFILSFLDVEGNYFMVLAYRYTSLLSAELFSFWTIICVAIISFVFLRVRYHITQYVGIFLACGGLGMLIASDYLRGANYPAEDQVKGDLFALLACTIYAFSNLFEEFMVSKRPMYEVIGQMGFWGMFINGVQCAIFDRGSFHGATWNNKVGGYIAGYTIVLFIFYTLAPIMLRVSSAMFFNISLLTMNFWGLIIGIQVFHYSVQFLYPIAFVLIVIGLLVYFVMEGEMGEAAKPWLGANQEAGVDGVGTGRRAQQTGHAIV</sequence>
<feature type="transmembrane region" description="Helical" evidence="9">
    <location>
        <begin position="71"/>
        <end position="88"/>
    </location>
</feature>
<keyword evidence="3" id="KW-0813">Transport</keyword>
<keyword evidence="6 9" id="KW-1133">Transmembrane helix</keyword>
<dbReference type="InterPro" id="IPR037185">
    <property type="entry name" value="EmrE-like"/>
</dbReference>
<evidence type="ECO:0000256" key="3">
    <source>
        <dbReference type="ARBA" id="ARBA00022448"/>
    </source>
</evidence>
<dbReference type="PANTHER" id="PTHR14233">
    <property type="entry name" value="DUF914-RELATED"/>
    <property type="match status" value="1"/>
</dbReference>
<dbReference type="GO" id="GO:0022857">
    <property type="term" value="F:transmembrane transporter activity"/>
    <property type="evidence" value="ECO:0007669"/>
    <property type="project" value="InterPro"/>
</dbReference>